<comment type="cofactor">
    <cofactor evidence="1 5">
        <name>pyridoxal 5'-phosphate</name>
        <dbReference type="ChEBI" id="CHEBI:597326"/>
    </cofactor>
</comment>
<dbReference type="InterPro" id="IPR000192">
    <property type="entry name" value="Aminotrans_V_dom"/>
</dbReference>
<evidence type="ECO:0000259" key="6">
    <source>
        <dbReference type="Pfam" id="PF00266"/>
    </source>
</evidence>
<accession>A0A2M9G5L3</accession>
<evidence type="ECO:0000256" key="2">
    <source>
        <dbReference type="ARBA" id="ARBA00009236"/>
    </source>
</evidence>
<gene>
    <name evidence="7" type="ORF">CVT23_03845</name>
</gene>
<feature type="binding site" evidence="4">
    <location>
        <position position="347"/>
    </location>
    <ligand>
        <name>substrate</name>
    </ligand>
</feature>
<proteinExistence type="inferred from homology"/>
<dbReference type="Gene3D" id="3.40.640.10">
    <property type="entry name" value="Type I PLP-dependent aspartate aminotransferase-like (Major domain)"/>
    <property type="match status" value="1"/>
</dbReference>
<dbReference type="InterPro" id="IPR015421">
    <property type="entry name" value="PyrdxlP-dep_Trfase_major"/>
</dbReference>
<dbReference type="GO" id="GO:0004760">
    <property type="term" value="F:L-serine-pyruvate transaminase activity"/>
    <property type="evidence" value="ECO:0007669"/>
    <property type="project" value="TreeGrafter"/>
</dbReference>
<dbReference type="Gene3D" id="3.90.1150.10">
    <property type="entry name" value="Aspartate Aminotransferase, domain 1"/>
    <property type="match status" value="1"/>
</dbReference>
<reference evidence="7 8" key="1">
    <citation type="submission" date="2017-11" db="EMBL/GenBank/DDBJ databases">
        <title>Draft genome sequence of Rhizobiales bacterium SY3-13.</title>
        <authorList>
            <person name="Sun C."/>
        </authorList>
    </citation>
    <scope>NUCLEOTIDE SEQUENCE [LARGE SCALE GENOMIC DNA]</scope>
    <source>
        <strain evidence="7 8">SY3-13</strain>
    </source>
</reference>
<sequence>MPQRPGRQFLQVPGPTNVPDRILRAMHRPALDFSSPDFMDIATQCLAEIKPLFGTSGEVFFYTASGHGAWEAAFVNLFRPGDTILMPETGRFSRTWGEMAKTLGLHVETFESDWRTGIDADRVEEALRADAGHDIKAVLAVHVETATGVASDMPALRRAIDAAGHPALLVVDAIASFMTTPLPMDEWGIDVIIAACQKGLMMPPGLSFNAVSDRAYAVSREGGTLRDYWSWKARLDMEQYRRFAGTAPEHLFFGLLEAIAMINEWGTDAVFARHRRLAEAVRRCAACWTRGGALEFNALRPAERADSLTVMRCADGADADMIRFTARECFDVAIGGGLGLLAGKVVRIGHMGDLNDPMILGALAGVEATLRRLEIPHESGLTEAVQFLSETAADPDRRPDGRRWLDPASD</sequence>
<evidence type="ECO:0000313" key="7">
    <source>
        <dbReference type="EMBL" id="PJK31007.1"/>
    </source>
</evidence>
<dbReference type="RefSeq" id="WP_109792524.1">
    <property type="nucleotide sequence ID" value="NZ_PHIG01000011.1"/>
</dbReference>
<evidence type="ECO:0000256" key="4">
    <source>
        <dbReference type="PIRSR" id="PIRSR000524-1"/>
    </source>
</evidence>
<dbReference type="EMBL" id="PHIG01000011">
    <property type="protein sequence ID" value="PJK31007.1"/>
    <property type="molecule type" value="Genomic_DNA"/>
</dbReference>
<dbReference type="InterPro" id="IPR015422">
    <property type="entry name" value="PyrdxlP-dep_Trfase_small"/>
</dbReference>
<dbReference type="InterPro" id="IPR015424">
    <property type="entry name" value="PyrdxlP-dep_Trfase"/>
</dbReference>
<keyword evidence="3 5" id="KW-0663">Pyridoxal phosphate</keyword>
<comment type="caution">
    <text evidence="7">The sequence shown here is derived from an EMBL/GenBank/DDBJ whole genome shotgun (WGS) entry which is preliminary data.</text>
</comment>
<protein>
    <recommendedName>
        <fullName evidence="6">Aminotransferase class V domain-containing protein</fullName>
    </recommendedName>
</protein>
<dbReference type="PANTHER" id="PTHR21152:SF40">
    <property type="entry name" value="ALANINE--GLYOXYLATE AMINOTRANSFERASE"/>
    <property type="match status" value="1"/>
</dbReference>
<dbReference type="InterPro" id="IPR024169">
    <property type="entry name" value="SP_NH2Trfase/AEP_transaminase"/>
</dbReference>
<dbReference type="GO" id="GO:0019265">
    <property type="term" value="P:glycine biosynthetic process, by transamination of glyoxylate"/>
    <property type="evidence" value="ECO:0007669"/>
    <property type="project" value="TreeGrafter"/>
</dbReference>
<dbReference type="PANTHER" id="PTHR21152">
    <property type="entry name" value="AMINOTRANSFERASE CLASS V"/>
    <property type="match status" value="1"/>
</dbReference>
<name>A0A2M9G5L3_9PROT</name>
<dbReference type="PIRSF" id="PIRSF000524">
    <property type="entry name" value="SPT"/>
    <property type="match status" value="1"/>
</dbReference>
<evidence type="ECO:0000256" key="3">
    <source>
        <dbReference type="ARBA" id="ARBA00022898"/>
    </source>
</evidence>
<feature type="modified residue" description="N6-(pyridoxal phosphate)lysine" evidence="5">
    <location>
        <position position="198"/>
    </location>
</feature>
<dbReference type="OrthoDB" id="389074at2"/>
<evidence type="ECO:0000256" key="5">
    <source>
        <dbReference type="PIRSR" id="PIRSR000524-50"/>
    </source>
</evidence>
<comment type="similarity">
    <text evidence="2">Belongs to the class-V pyridoxal-phosphate-dependent aminotransferase family.</text>
</comment>
<organism evidence="7 8">
    <name type="scientific">Minwuia thermotolerans</name>
    <dbReference type="NCBI Taxonomy" id="2056226"/>
    <lineage>
        <taxon>Bacteria</taxon>
        <taxon>Pseudomonadati</taxon>
        <taxon>Pseudomonadota</taxon>
        <taxon>Alphaproteobacteria</taxon>
        <taxon>Minwuiales</taxon>
        <taxon>Minwuiaceae</taxon>
        <taxon>Minwuia</taxon>
    </lineage>
</organism>
<evidence type="ECO:0000256" key="1">
    <source>
        <dbReference type="ARBA" id="ARBA00001933"/>
    </source>
</evidence>
<evidence type="ECO:0000313" key="8">
    <source>
        <dbReference type="Proteomes" id="UP000229498"/>
    </source>
</evidence>
<dbReference type="FunFam" id="3.40.640.10:FF:000054">
    <property type="entry name" value="Serine--glyoxylate aminotransferase"/>
    <property type="match status" value="1"/>
</dbReference>
<dbReference type="SUPFAM" id="SSF53383">
    <property type="entry name" value="PLP-dependent transferases"/>
    <property type="match status" value="1"/>
</dbReference>
<dbReference type="GO" id="GO:0008453">
    <property type="term" value="F:alanine-glyoxylate transaminase activity"/>
    <property type="evidence" value="ECO:0007669"/>
    <property type="project" value="TreeGrafter"/>
</dbReference>
<feature type="domain" description="Aminotransferase class V" evidence="6">
    <location>
        <begin position="35"/>
        <end position="281"/>
    </location>
</feature>
<keyword evidence="8" id="KW-1185">Reference proteome</keyword>
<dbReference type="Proteomes" id="UP000229498">
    <property type="component" value="Unassembled WGS sequence"/>
</dbReference>
<dbReference type="Pfam" id="PF00266">
    <property type="entry name" value="Aminotran_5"/>
    <property type="match status" value="1"/>
</dbReference>
<dbReference type="AlphaFoldDB" id="A0A2M9G5L3"/>